<feature type="transmembrane region" description="Helical" evidence="8">
    <location>
        <begin position="141"/>
        <end position="159"/>
    </location>
</feature>
<dbReference type="AlphaFoldDB" id="A0A238XI52"/>
<dbReference type="EMBL" id="FZNP01000004">
    <property type="protein sequence ID" value="SNR58685.1"/>
    <property type="molecule type" value="Genomic_DNA"/>
</dbReference>
<dbReference type="GO" id="GO:0005886">
    <property type="term" value="C:plasma membrane"/>
    <property type="evidence" value="ECO:0007669"/>
    <property type="project" value="UniProtKB-SubCell"/>
</dbReference>
<evidence type="ECO:0000256" key="5">
    <source>
        <dbReference type="ARBA" id="ARBA00022989"/>
    </source>
</evidence>
<evidence type="ECO:0000256" key="1">
    <source>
        <dbReference type="ARBA" id="ARBA00004651"/>
    </source>
</evidence>
<comment type="similarity">
    <text evidence="2">Belongs to the NrfD family.</text>
</comment>
<evidence type="ECO:0000313" key="9">
    <source>
        <dbReference type="EMBL" id="SNR58685.1"/>
    </source>
</evidence>
<evidence type="ECO:0000256" key="6">
    <source>
        <dbReference type="ARBA" id="ARBA00023136"/>
    </source>
</evidence>
<organism evidence="9 10">
    <name type="scientific">Actinomadura mexicana</name>
    <dbReference type="NCBI Taxonomy" id="134959"/>
    <lineage>
        <taxon>Bacteria</taxon>
        <taxon>Bacillati</taxon>
        <taxon>Actinomycetota</taxon>
        <taxon>Actinomycetes</taxon>
        <taxon>Streptosporangiales</taxon>
        <taxon>Thermomonosporaceae</taxon>
        <taxon>Actinomadura</taxon>
    </lineage>
</organism>
<evidence type="ECO:0000256" key="4">
    <source>
        <dbReference type="ARBA" id="ARBA00022692"/>
    </source>
</evidence>
<accession>A0A238XI52</accession>
<dbReference type="Proteomes" id="UP000198420">
    <property type="component" value="Unassembled WGS sequence"/>
</dbReference>
<keyword evidence="6 8" id="KW-0472">Membrane</keyword>
<dbReference type="PANTHER" id="PTHR34856:SF2">
    <property type="entry name" value="PROTEIN NRFD"/>
    <property type="match status" value="1"/>
</dbReference>
<dbReference type="RefSeq" id="WP_089312000.1">
    <property type="nucleotide sequence ID" value="NZ_FZNP01000004.1"/>
</dbReference>
<dbReference type="Gene3D" id="1.20.1630.10">
    <property type="entry name" value="Formate dehydrogenase/DMSO reductase domain"/>
    <property type="match status" value="1"/>
</dbReference>
<evidence type="ECO:0000256" key="3">
    <source>
        <dbReference type="ARBA" id="ARBA00022475"/>
    </source>
</evidence>
<keyword evidence="10" id="KW-1185">Reference proteome</keyword>
<comment type="subcellular location">
    <subcellularLocation>
        <location evidence="1">Cell membrane</location>
        <topology evidence="1">Multi-pass membrane protein</topology>
    </subcellularLocation>
</comment>
<keyword evidence="3" id="KW-1003">Cell membrane</keyword>
<evidence type="ECO:0000313" key="10">
    <source>
        <dbReference type="Proteomes" id="UP000198420"/>
    </source>
</evidence>
<dbReference type="PANTHER" id="PTHR34856">
    <property type="entry name" value="PROTEIN NRFD"/>
    <property type="match status" value="1"/>
</dbReference>
<feature type="compositionally biased region" description="Basic residues" evidence="7">
    <location>
        <begin position="26"/>
        <end position="37"/>
    </location>
</feature>
<evidence type="ECO:0000256" key="8">
    <source>
        <dbReference type="SAM" id="Phobius"/>
    </source>
</evidence>
<feature type="region of interest" description="Disordered" evidence="7">
    <location>
        <begin position="1"/>
        <end position="42"/>
    </location>
</feature>
<dbReference type="InterPro" id="IPR005614">
    <property type="entry name" value="NrfD-like"/>
</dbReference>
<keyword evidence="4 8" id="KW-0812">Transmembrane</keyword>
<protein>
    <submittedName>
        <fullName evidence="9">Polysulphide reductase, NrfD</fullName>
    </submittedName>
</protein>
<name>A0A238XI52_9ACTN</name>
<evidence type="ECO:0000256" key="2">
    <source>
        <dbReference type="ARBA" id="ARBA00008929"/>
    </source>
</evidence>
<dbReference type="Pfam" id="PF03916">
    <property type="entry name" value="NrfD"/>
    <property type="match status" value="1"/>
</dbReference>
<sequence length="346" mass="34943">MSSSEVGKEGVRGERPGREAEIGKGPRGRGRRGGRRGGRGEKAMVPEAEFTSYYGKPILNPPVWKSVDIAGYFFLGGLAGAGSVLAAGAQLTGRPAAARALKISSLAAIGGSTAALVHDLGRPKRFYNMLRVMKPTSPMSVGSWLLAAYGPAAGAAAALEVTGLLPRLGRAATAGAAVLGPAVAAYTAVLAADTAVPAWHEAHRELPFVFVGSAAAAAAGMALVASPVRENAPMRTAAVFGAGLELAAAKVLERRAGLAAEPYKRGRGGAYMRAGEILSAAGTAGCVLLGGRSRAAAALSGAALLASSACTRFGVFHAGVRSAEDPKYTVVPQRERLAARGAASTS</sequence>
<feature type="transmembrane region" description="Helical" evidence="8">
    <location>
        <begin position="69"/>
        <end position="91"/>
    </location>
</feature>
<reference evidence="10" key="1">
    <citation type="submission" date="2017-06" db="EMBL/GenBank/DDBJ databases">
        <authorList>
            <person name="Varghese N."/>
            <person name="Submissions S."/>
        </authorList>
    </citation>
    <scope>NUCLEOTIDE SEQUENCE [LARGE SCALE GENOMIC DNA]</scope>
    <source>
        <strain evidence="10">DSM 44485</strain>
    </source>
</reference>
<proteinExistence type="inferred from homology"/>
<feature type="transmembrane region" description="Helical" evidence="8">
    <location>
        <begin position="171"/>
        <end position="191"/>
    </location>
</feature>
<dbReference type="InterPro" id="IPR052049">
    <property type="entry name" value="Electron_transfer_protein"/>
</dbReference>
<gene>
    <name evidence="9" type="ORF">SAMN06265355_104390</name>
</gene>
<keyword evidence="5 8" id="KW-1133">Transmembrane helix</keyword>
<feature type="compositionally biased region" description="Basic and acidic residues" evidence="7">
    <location>
        <begin position="1"/>
        <end position="24"/>
    </location>
</feature>
<feature type="transmembrane region" description="Helical" evidence="8">
    <location>
        <begin position="103"/>
        <end position="121"/>
    </location>
</feature>
<dbReference type="OrthoDB" id="112837at2"/>
<evidence type="ECO:0000256" key="7">
    <source>
        <dbReference type="SAM" id="MobiDB-lite"/>
    </source>
</evidence>
<feature type="transmembrane region" description="Helical" evidence="8">
    <location>
        <begin position="206"/>
        <end position="225"/>
    </location>
</feature>